<dbReference type="PANTHER" id="PTHR33568:SF3">
    <property type="entry name" value="DNA-DIRECTED DNA POLYMERASE"/>
    <property type="match status" value="1"/>
</dbReference>
<keyword evidence="2" id="KW-1185">Reference proteome</keyword>
<dbReference type="InterPro" id="IPR043502">
    <property type="entry name" value="DNA/RNA_pol_sf"/>
</dbReference>
<accession>A0ABY6LXL7</accession>
<organism evidence="1 2">
    <name type="scientific">Cordylochernes scorpioides</name>
    <dbReference type="NCBI Taxonomy" id="51811"/>
    <lineage>
        <taxon>Eukaryota</taxon>
        <taxon>Metazoa</taxon>
        <taxon>Ecdysozoa</taxon>
        <taxon>Arthropoda</taxon>
        <taxon>Chelicerata</taxon>
        <taxon>Arachnida</taxon>
        <taxon>Pseudoscorpiones</taxon>
        <taxon>Cheliferoidea</taxon>
        <taxon>Chernetidae</taxon>
        <taxon>Cordylochernes</taxon>
    </lineage>
</organism>
<name>A0ABY6LXL7_9ARAC</name>
<evidence type="ECO:0000313" key="1">
    <source>
        <dbReference type="EMBL" id="UYV84553.1"/>
    </source>
</evidence>
<dbReference type="Gene3D" id="3.90.1600.10">
    <property type="entry name" value="Palm domain of DNA polymerase"/>
    <property type="match status" value="1"/>
</dbReference>
<dbReference type="Proteomes" id="UP001235939">
    <property type="component" value="Chromosome X"/>
</dbReference>
<dbReference type="PANTHER" id="PTHR33568">
    <property type="entry name" value="DNA POLYMERASE"/>
    <property type="match status" value="1"/>
</dbReference>
<gene>
    <name evidence="1" type="ORF">LAZ67_X002599</name>
</gene>
<proteinExistence type="predicted"/>
<dbReference type="InterPro" id="IPR023211">
    <property type="entry name" value="DNA_pol_palm_dom_sf"/>
</dbReference>
<evidence type="ECO:0008006" key="3">
    <source>
        <dbReference type="Google" id="ProtNLM"/>
    </source>
</evidence>
<dbReference type="SUPFAM" id="SSF56672">
    <property type="entry name" value="DNA/RNA polymerases"/>
    <property type="match status" value="1"/>
</dbReference>
<reference evidence="1 2" key="1">
    <citation type="submission" date="2022-03" db="EMBL/GenBank/DDBJ databases">
        <title>A chromosomal length assembly of Cordylochernes scorpioides.</title>
        <authorList>
            <person name="Zeh D."/>
            <person name="Zeh J."/>
        </authorList>
    </citation>
    <scope>NUCLEOTIDE SEQUENCE [LARGE SCALE GENOMIC DNA]</scope>
    <source>
        <strain evidence="1">IN4F17</strain>
        <tissue evidence="1">Whole Body</tissue>
    </source>
</reference>
<sequence length="284" mass="33165">MLDKLGDKVIYYDTDSVVYIDDGTNKIKTGCSLGEWTDELGDDKYMISWISGASKDYGYILNNGEVKGKIKGIKMSYKNENVLNFDERMKVITGFILPNKKIIREFSWLHLELPSAETLQVYESDYILNEQEKNIVYKTTSDITGLKFKRFTDEKHTPIDQTGLHSNSNLQQLVTLNYQFPSYLPYIRHNTRRLFNHVGPYPYVNTASKYAKQWTQNKHLLDKQHFDQRHRIPNFEPGDLVLRKMYHRPNISKLAPHFTRPNEILDIISPNVVKINYPNSPPIE</sequence>
<evidence type="ECO:0000313" key="2">
    <source>
        <dbReference type="Proteomes" id="UP001235939"/>
    </source>
</evidence>
<protein>
    <recommendedName>
        <fullName evidence="3">DNA-directed DNA polymerase</fullName>
    </recommendedName>
</protein>
<dbReference type="EMBL" id="CP092886">
    <property type="protein sequence ID" value="UYV84553.1"/>
    <property type="molecule type" value="Genomic_DNA"/>
</dbReference>